<keyword evidence="1 2" id="KW-0344">Guanine-nucleotide releasing factor</keyword>
<comment type="caution">
    <text evidence="6">The sequence shown here is derived from an EMBL/GenBank/DDBJ whole genome shotgun (WGS) entry which is preliminary data.</text>
</comment>
<dbReference type="Gene3D" id="3.40.50.300">
    <property type="entry name" value="P-loop containing nucleotide triphosphate hydrolases"/>
    <property type="match status" value="1"/>
</dbReference>
<feature type="compositionally biased region" description="Polar residues" evidence="3">
    <location>
        <begin position="404"/>
        <end position="415"/>
    </location>
</feature>
<feature type="region of interest" description="Disordered" evidence="3">
    <location>
        <begin position="396"/>
        <end position="415"/>
    </location>
</feature>
<dbReference type="CDD" id="cd06224">
    <property type="entry name" value="REM"/>
    <property type="match status" value="1"/>
</dbReference>
<feature type="compositionally biased region" description="Polar residues" evidence="3">
    <location>
        <begin position="634"/>
        <end position="646"/>
    </location>
</feature>
<dbReference type="InterPro" id="IPR001806">
    <property type="entry name" value="Small_GTPase"/>
</dbReference>
<dbReference type="Pfam" id="PF00618">
    <property type="entry name" value="RasGEF_N"/>
    <property type="match status" value="1"/>
</dbReference>
<dbReference type="Pfam" id="PF00617">
    <property type="entry name" value="RasGEF"/>
    <property type="match status" value="1"/>
</dbReference>
<keyword evidence="7" id="KW-1185">Reference proteome</keyword>
<feature type="domain" description="N-terminal Ras-GEF" evidence="5">
    <location>
        <begin position="474"/>
        <end position="599"/>
    </location>
</feature>
<feature type="region of interest" description="Disordered" evidence="3">
    <location>
        <begin position="1"/>
        <end position="124"/>
    </location>
</feature>
<feature type="compositionally biased region" description="Polar residues" evidence="3">
    <location>
        <begin position="18"/>
        <end position="28"/>
    </location>
</feature>
<dbReference type="EMBL" id="JBHFEH010000006">
    <property type="protein sequence ID" value="KAL2057039.1"/>
    <property type="molecule type" value="Genomic_DNA"/>
</dbReference>
<feature type="compositionally biased region" description="Basic residues" evidence="3">
    <location>
        <begin position="1"/>
        <end position="12"/>
    </location>
</feature>
<name>A0ABR4BGU3_9LECA</name>
<feature type="compositionally biased region" description="Low complexity" evidence="3">
    <location>
        <begin position="338"/>
        <end position="357"/>
    </location>
</feature>
<dbReference type="SUPFAM" id="SSF48366">
    <property type="entry name" value="Ras GEF"/>
    <property type="match status" value="1"/>
</dbReference>
<dbReference type="SUPFAM" id="SSF52540">
    <property type="entry name" value="P-loop containing nucleoside triphosphate hydrolases"/>
    <property type="match status" value="1"/>
</dbReference>
<dbReference type="Gene3D" id="1.20.870.10">
    <property type="entry name" value="Son of sevenless (SoS) protein Chain: S domain 1"/>
    <property type="match status" value="1"/>
</dbReference>
<dbReference type="InterPro" id="IPR000651">
    <property type="entry name" value="Ras-like_Gua-exchang_fac_N"/>
</dbReference>
<proteinExistence type="predicted"/>
<feature type="region of interest" description="Disordered" evidence="3">
    <location>
        <begin position="423"/>
        <end position="479"/>
    </location>
</feature>
<gene>
    <name evidence="6" type="ORF">ABVK25_002778</name>
</gene>
<dbReference type="SMART" id="SM00147">
    <property type="entry name" value="RasGEF"/>
    <property type="match status" value="1"/>
</dbReference>
<feature type="compositionally biased region" description="Polar residues" evidence="3">
    <location>
        <begin position="654"/>
        <end position="665"/>
    </location>
</feature>
<feature type="compositionally biased region" description="Low complexity" evidence="3">
    <location>
        <begin position="666"/>
        <end position="685"/>
    </location>
</feature>
<dbReference type="InterPro" id="IPR001895">
    <property type="entry name" value="RASGEF_cat_dom"/>
</dbReference>
<dbReference type="CDD" id="cd00882">
    <property type="entry name" value="Ras_like_GTPase"/>
    <property type="match status" value="1"/>
</dbReference>
<protein>
    <submittedName>
        <fullName evidence="6">Uncharacterized protein</fullName>
    </submittedName>
</protein>
<dbReference type="PANTHER" id="PTHR23113:SF348">
    <property type="entry name" value="GUANYL-NUCLEOTIDE EXCHANGE FACTOR RASGEF, PUTATIVE (AFU_ORTHOLOGUE AFUA_1G04700)-RELATED"/>
    <property type="match status" value="1"/>
</dbReference>
<sequence>MMERRRSSKKTRSYGGTPKSSLSPTSGGRPQYRERVRSAPSGVPRTEEQSQAQQGAVEHTSTGRSRRESQTSEPSLSTLPSLMSPIPRHLDFPSQRDSGSRQITPPVSRQSQGLPPDNDGKTGSPAVVQEVSIAVLGAPAVGKSTFVQCALDLKKPSISPVSSKKVSLEGKISIVRLYELALEDVDVTPEQSVHWPERVGDKIMPDIDGVLALYDVMDQCSISPMPTLIKALVNEAVPTVLVSAKCDNPFESWEVDQEKVENFCNTLNVESFQTSISAPETHKRCISVILRIIMMERRQLVSEAERPLRPRALTTSQPSRAFPPVPATGAKCKHSRAASEVPSSASTTSEPASTSLSRATIDSPYALHSKSRRATQKGSDGISDGQWSPISRLFDEEGNDEEPASTNKSGNGQSAKTLQNEFDIPLKPHPSNSSDAPAIATDPISSNGGDQDPTAAEAGSFAPSKASSRGIEDADPQESGASFDDLVDRLLSQPMSKSDSKFAAVFLCLYRKFAAPYSLITAIVRRFEDLNDRDIPYLTRMTAQLRCLNVLKDWVSDYPGDFAHPMTRRIMTGFVQGLAASQEYAVASKEICPYLEVVSEDDDTEWACSDKSRSRANTMESFLTMSSIASTASTVNADSPTLTADSSTEDVVDLTSSEKAPTSRPSWISATPSSTSSISRTDSQSTGSFQTLLNSVENAQRHARFLAPVPRNTLTKIQWHQFMEITDEQVARELTRIDWIMYSSIRPRDLIRDVSLPAEQKEKCTSLEHVNRMVQHFNHIAYWVANMILLRDKPKHRAKALEKFMGVAWKLRHLNNYNSLGAVVAGINGTAVHRLTQTRELIRPQSQKEFMRLEILMGTQKSHFAYRLAYSNTSTARIPFLPLHRRDLVLAEQGNKTHIGVGENRRINWKKFEVMGEVIISIRQSQQVPYPHISRNEEVRQLVLEGRFCKDDDQLWARSSQLEAPGVGETSRKKFNWFQR</sequence>
<dbReference type="InterPro" id="IPR036964">
    <property type="entry name" value="RASGEF_cat_dom_sf"/>
</dbReference>
<dbReference type="PANTHER" id="PTHR23113">
    <property type="entry name" value="GUANINE NUCLEOTIDE EXCHANGE FACTOR"/>
    <property type="match status" value="1"/>
</dbReference>
<dbReference type="PROSITE" id="PS50009">
    <property type="entry name" value="RASGEF_CAT"/>
    <property type="match status" value="1"/>
</dbReference>
<evidence type="ECO:0000256" key="1">
    <source>
        <dbReference type="ARBA" id="ARBA00022658"/>
    </source>
</evidence>
<evidence type="ECO:0000313" key="6">
    <source>
        <dbReference type="EMBL" id="KAL2057039.1"/>
    </source>
</evidence>
<organism evidence="6 7">
    <name type="scientific">Lepraria finkii</name>
    <dbReference type="NCBI Taxonomy" id="1340010"/>
    <lineage>
        <taxon>Eukaryota</taxon>
        <taxon>Fungi</taxon>
        <taxon>Dikarya</taxon>
        <taxon>Ascomycota</taxon>
        <taxon>Pezizomycotina</taxon>
        <taxon>Lecanoromycetes</taxon>
        <taxon>OSLEUM clade</taxon>
        <taxon>Lecanoromycetidae</taxon>
        <taxon>Lecanorales</taxon>
        <taxon>Lecanorineae</taxon>
        <taxon>Stereocaulaceae</taxon>
        <taxon>Lepraria</taxon>
    </lineage>
</organism>
<dbReference type="InterPro" id="IPR023578">
    <property type="entry name" value="Ras_GEF_dom_sf"/>
</dbReference>
<dbReference type="InterPro" id="IPR027417">
    <property type="entry name" value="P-loop_NTPase"/>
</dbReference>
<evidence type="ECO:0000256" key="2">
    <source>
        <dbReference type="PROSITE-ProRule" id="PRU00168"/>
    </source>
</evidence>
<accession>A0ABR4BGU3</accession>
<dbReference type="InterPro" id="IPR008937">
    <property type="entry name" value="Ras-like_GEF"/>
</dbReference>
<evidence type="ECO:0000259" key="5">
    <source>
        <dbReference type="PROSITE" id="PS50212"/>
    </source>
</evidence>
<feature type="domain" description="Ras-GEF" evidence="4">
    <location>
        <begin position="726"/>
        <end position="965"/>
    </location>
</feature>
<dbReference type="PROSITE" id="PS50212">
    <property type="entry name" value="RASGEF_NTER"/>
    <property type="match status" value="1"/>
</dbReference>
<evidence type="ECO:0000256" key="3">
    <source>
        <dbReference type="SAM" id="MobiDB-lite"/>
    </source>
</evidence>
<feature type="compositionally biased region" description="Polar residues" evidence="3">
    <location>
        <begin position="49"/>
        <end position="63"/>
    </location>
</feature>
<dbReference type="Gene3D" id="1.10.840.10">
    <property type="entry name" value="Ras guanine-nucleotide exchange factors catalytic domain"/>
    <property type="match status" value="1"/>
</dbReference>
<feature type="region of interest" description="Disordered" evidence="3">
    <location>
        <begin position="634"/>
        <end position="685"/>
    </location>
</feature>
<dbReference type="Proteomes" id="UP001590951">
    <property type="component" value="Unassembled WGS sequence"/>
</dbReference>
<reference evidence="6 7" key="1">
    <citation type="submission" date="2024-09" db="EMBL/GenBank/DDBJ databases">
        <title>Rethinking Asexuality: The Enigmatic Case of Functional Sexual Genes in Lepraria (Stereocaulaceae).</title>
        <authorList>
            <person name="Doellman M."/>
            <person name="Sun Y."/>
            <person name="Barcenas-Pena A."/>
            <person name="Lumbsch H.T."/>
            <person name="Grewe F."/>
        </authorList>
    </citation>
    <scope>NUCLEOTIDE SEQUENCE [LARGE SCALE GENOMIC DNA]</scope>
    <source>
        <strain evidence="6 7">Grewe 0041</strain>
    </source>
</reference>
<evidence type="ECO:0000313" key="7">
    <source>
        <dbReference type="Proteomes" id="UP001590951"/>
    </source>
</evidence>
<feature type="compositionally biased region" description="Polar residues" evidence="3">
    <location>
        <begin position="95"/>
        <end position="113"/>
    </location>
</feature>
<feature type="compositionally biased region" description="Low complexity" evidence="3">
    <location>
        <begin position="71"/>
        <end position="85"/>
    </location>
</feature>
<evidence type="ECO:0000259" key="4">
    <source>
        <dbReference type="PROSITE" id="PS50009"/>
    </source>
</evidence>
<dbReference type="Pfam" id="PF00071">
    <property type="entry name" value="Ras"/>
    <property type="match status" value="1"/>
</dbReference>
<feature type="region of interest" description="Disordered" evidence="3">
    <location>
        <begin position="306"/>
        <end position="390"/>
    </location>
</feature>